<reference evidence="1" key="1">
    <citation type="submission" date="2019-08" db="EMBL/GenBank/DDBJ databases">
        <title>The genome of the North American firefly Photinus pyralis.</title>
        <authorList>
            <consortium name="Photinus pyralis genome working group"/>
            <person name="Fallon T.R."/>
            <person name="Sander Lower S.E."/>
            <person name="Weng J.-K."/>
        </authorList>
    </citation>
    <scope>NUCLEOTIDE SEQUENCE</scope>
    <source>
        <strain evidence="1">TRF0915ILg1</strain>
        <tissue evidence="1">Whole body</tissue>
    </source>
</reference>
<dbReference type="AlphaFoldDB" id="A0A8K0G243"/>
<accession>A0A8K0G243</accession>
<dbReference type="Proteomes" id="UP000801492">
    <property type="component" value="Unassembled WGS sequence"/>
</dbReference>
<organism evidence="1 2">
    <name type="scientific">Ignelater luminosus</name>
    <name type="common">Cucubano</name>
    <name type="synonym">Pyrophorus luminosus</name>
    <dbReference type="NCBI Taxonomy" id="2038154"/>
    <lineage>
        <taxon>Eukaryota</taxon>
        <taxon>Metazoa</taxon>
        <taxon>Ecdysozoa</taxon>
        <taxon>Arthropoda</taxon>
        <taxon>Hexapoda</taxon>
        <taxon>Insecta</taxon>
        <taxon>Pterygota</taxon>
        <taxon>Neoptera</taxon>
        <taxon>Endopterygota</taxon>
        <taxon>Coleoptera</taxon>
        <taxon>Polyphaga</taxon>
        <taxon>Elateriformia</taxon>
        <taxon>Elateroidea</taxon>
        <taxon>Elateridae</taxon>
        <taxon>Agrypninae</taxon>
        <taxon>Pyrophorini</taxon>
        <taxon>Ignelater</taxon>
    </lineage>
</organism>
<keyword evidence="2" id="KW-1185">Reference proteome</keyword>
<evidence type="ECO:0000313" key="2">
    <source>
        <dbReference type="Proteomes" id="UP000801492"/>
    </source>
</evidence>
<comment type="caution">
    <text evidence="1">The sequence shown here is derived from an EMBL/GenBank/DDBJ whole genome shotgun (WGS) entry which is preliminary data.</text>
</comment>
<name>A0A8K0G243_IGNLU</name>
<protein>
    <submittedName>
        <fullName evidence="1">Uncharacterized protein</fullName>
    </submittedName>
</protein>
<proteinExistence type="predicted"/>
<sequence>MRLPPSDRKDSLLEGSVDLMKLLFAKDDIKLGRFLVNQKAATMKLNPLLRNQYGERNLVTMKNTPLNLKMKMRVDHLLQTSTRVFSFRLLFHVYWSRTVRSNGGKGLIGTLLHLKESQQTSTVYKRGTRNMDMCPALHVDYETASYSAILE</sequence>
<dbReference type="EMBL" id="VTPC01090543">
    <property type="protein sequence ID" value="KAF2883216.1"/>
    <property type="molecule type" value="Genomic_DNA"/>
</dbReference>
<gene>
    <name evidence="1" type="ORF">ILUMI_22958</name>
</gene>
<evidence type="ECO:0000313" key="1">
    <source>
        <dbReference type="EMBL" id="KAF2883216.1"/>
    </source>
</evidence>